<dbReference type="EC" id="2.7.1.-" evidence="6"/>
<organism evidence="6 7">
    <name type="scientific">Sulfitobacter porphyrae</name>
    <dbReference type="NCBI Taxonomy" id="1246864"/>
    <lineage>
        <taxon>Bacteria</taxon>
        <taxon>Pseudomonadati</taxon>
        <taxon>Pseudomonadota</taxon>
        <taxon>Alphaproteobacteria</taxon>
        <taxon>Rhodobacterales</taxon>
        <taxon>Roseobacteraceae</taxon>
        <taxon>Sulfitobacter</taxon>
    </lineage>
</organism>
<dbReference type="InterPro" id="IPR045540">
    <property type="entry name" value="YegS/DAGK_C"/>
</dbReference>
<dbReference type="Pfam" id="PF00781">
    <property type="entry name" value="DAGK_cat"/>
    <property type="match status" value="1"/>
</dbReference>
<dbReference type="Proteomes" id="UP001596353">
    <property type="component" value="Unassembled WGS sequence"/>
</dbReference>
<keyword evidence="2" id="KW-0547">Nucleotide-binding</keyword>
<dbReference type="SUPFAM" id="SSF111331">
    <property type="entry name" value="NAD kinase/diacylglycerol kinase-like"/>
    <property type="match status" value="1"/>
</dbReference>
<evidence type="ECO:0000256" key="1">
    <source>
        <dbReference type="ARBA" id="ARBA00022679"/>
    </source>
</evidence>
<dbReference type="Pfam" id="PF19279">
    <property type="entry name" value="YegS_C"/>
    <property type="match status" value="1"/>
</dbReference>
<dbReference type="PANTHER" id="PTHR12358:SF54">
    <property type="entry name" value="SPHINGOSINE KINASE RELATED PROTEIN"/>
    <property type="match status" value="1"/>
</dbReference>
<dbReference type="PROSITE" id="PS50146">
    <property type="entry name" value="DAGK"/>
    <property type="match status" value="1"/>
</dbReference>
<keyword evidence="7" id="KW-1185">Reference proteome</keyword>
<keyword evidence="3 6" id="KW-0418">Kinase</keyword>
<dbReference type="Gene3D" id="2.60.200.40">
    <property type="match status" value="1"/>
</dbReference>
<evidence type="ECO:0000313" key="7">
    <source>
        <dbReference type="Proteomes" id="UP001596353"/>
    </source>
</evidence>
<dbReference type="EMBL" id="JBHSWG010000001">
    <property type="protein sequence ID" value="MFC6758394.1"/>
    <property type="molecule type" value="Genomic_DNA"/>
</dbReference>
<keyword evidence="1 6" id="KW-0808">Transferase</keyword>
<dbReference type="PANTHER" id="PTHR12358">
    <property type="entry name" value="SPHINGOSINE KINASE"/>
    <property type="match status" value="1"/>
</dbReference>
<proteinExistence type="predicted"/>
<accession>A0ABW2AYI6</accession>
<dbReference type="InterPro" id="IPR017438">
    <property type="entry name" value="ATP-NAD_kinase_N"/>
</dbReference>
<evidence type="ECO:0000313" key="6">
    <source>
        <dbReference type="EMBL" id="MFC6758394.1"/>
    </source>
</evidence>
<dbReference type="Gene3D" id="3.40.50.10330">
    <property type="entry name" value="Probable inorganic polyphosphate/atp-NAD kinase, domain 1"/>
    <property type="match status" value="1"/>
</dbReference>
<evidence type="ECO:0000256" key="3">
    <source>
        <dbReference type="ARBA" id="ARBA00022777"/>
    </source>
</evidence>
<dbReference type="InterPro" id="IPR050187">
    <property type="entry name" value="Lipid_Phosphate_FormReg"/>
</dbReference>
<keyword evidence="4" id="KW-0067">ATP-binding</keyword>
<dbReference type="SMART" id="SM00046">
    <property type="entry name" value="DAGKc"/>
    <property type="match status" value="1"/>
</dbReference>
<dbReference type="GO" id="GO:0016301">
    <property type="term" value="F:kinase activity"/>
    <property type="evidence" value="ECO:0007669"/>
    <property type="project" value="UniProtKB-KW"/>
</dbReference>
<gene>
    <name evidence="6" type="ORF">ACFQFQ_00960</name>
</gene>
<dbReference type="InterPro" id="IPR016064">
    <property type="entry name" value="NAD/diacylglycerol_kinase_sf"/>
</dbReference>
<sequence>MILNAASGNQDGDDKRSAITAAFTKRGRGVDFINVQDHDSVEAAANAALADPDAALAIAGGDGTICGAASVLAGSGRAIGIIPAGTFNYFARSLGLPQEMDAAVETLITGQPRAVNVATVNDRMFLNNASIGAYAAILQTREGTYRRWGRSRLAAYWSVVKTLVTFRAPLRLNVRVDDQTLTRRTPIIFVINNAYQLQQMGLDGAEAVAAGELVVLIAPNTGRLGLFRHAAALALGIAKSETDYEMISGKNIEIVMKRKRRPVARDGEITRMGGPFTLRHAADPLRVMVPRDAPPSVR</sequence>
<protein>
    <submittedName>
        <fullName evidence="6">Diacylglycerol/lipid kinase family protein</fullName>
        <ecNumber evidence="6">2.7.1.-</ecNumber>
    </submittedName>
</protein>
<evidence type="ECO:0000259" key="5">
    <source>
        <dbReference type="PROSITE" id="PS50146"/>
    </source>
</evidence>
<reference evidence="7" key="1">
    <citation type="journal article" date="2019" name="Int. J. Syst. Evol. Microbiol.">
        <title>The Global Catalogue of Microorganisms (GCM) 10K type strain sequencing project: providing services to taxonomists for standard genome sequencing and annotation.</title>
        <authorList>
            <consortium name="The Broad Institute Genomics Platform"/>
            <consortium name="The Broad Institute Genome Sequencing Center for Infectious Disease"/>
            <person name="Wu L."/>
            <person name="Ma J."/>
        </authorList>
    </citation>
    <scope>NUCLEOTIDE SEQUENCE [LARGE SCALE GENOMIC DNA]</scope>
    <source>
        <strain evidence="7">CCUG 66188</strain>
    </source>
</reference>
<evidence type="ECO:0000256" key="4">
    <source>
        <dbReference type="ARBA" id="ARBA00022840"/>
    </source>
</evidence>
<dbReference type="InterPro" id="IPR001206">
    <property type="entry name" value="Diacylglycerol_kinase_cat_dom"/>
</dbReference>
<evidence type="ECO:0000256" key="2">
    <source>
        <dbReference type="ARBA" id="ARBA00022741"/>
    </source>
</evidence>
<name>A0ABW2AYI6_9RHOB</name>
<feature type="domain" description="DAGKc" evidence="5">
    <location>
        <begin position="1"/>
        <end position="124"/>
    </location>
</feature>
<comment type="caution">
    <text evidence="6">The sequence shown here is derived from an EMBL/GenBank/DDBJ whole genome shotgun (WGS) entry which is preliminary data.</text>
</comment>